<accession>A0A979GNI4</accession>
<reference evidence="4" key="1">
    <citation type="submission" date="2009-08" db="EMBL/GenBank/DDBJ databases">
        <title>The complete genome of Chitinophaga pinensis DSM 2588.</title>
        <authorList>
            <consortium name="US DOE Joint Genome Institute (JGI-PGF)"/>
            <person name="Lucas S."/>
            <person name="Copeland A."/>
            <person name="Lapidus A."/>
            <person name="Glavina del Rio T."/>
            <person name="Dalin E."/>
            <person name="Tice H."/>
            <person name="Bruce D."/>
            <person name="Goodwin L."/>
            <person name="Pitluck S."/>
            <person name="Kyrpides N."/>
            <person name="Mavromatis K."/>
            <person name="Ivanova N."/>
            <person name="Mikhailova N."/>
            <person name="Sims D."/>
            <person name="Meinche L."/>
            <person name="Brettin T."/>
            <person name="Detter J.C."/>
            <person name="Han C."/>
            <person name="Larimer F."/>
            <person name="Land M."/>
            <person name="Hauser L."/>
            <person name="Markowitz V."/>
            <person name="Cheng J.-F."/>
            <person name="Hugenholtz P."/>
            <person name="Woyke T."/>
            <person name="Wu D."/>
            <person name="Spring S."/>
            <person name="Klenk H.-P."/>
            <person name="Eisen J.A."/>
        </authorList>
    </citation>
    <scope>NUCLEOTIDE SEQUENCE [LARGE SCALE GENOMIC DNA]</scope>
    <source>
        <strain evidence="4">ATCC 43595 / DSM 2588 / LMG 13176 / NBRC 15968 / NCIMB 11800 / UQM 2034</strain>
    </source>
</reference>
<dbReference type="InterPro" id="IPR012373">
    <property type="entry name" value="Ferrdict_sens_TM"/>
</dbReference>
<dbReference type="PANTHER" id="PTHR30273">
    <property type="entry name" value="PERIPLASMIC SIGNAL SENSOR AND SIGMA FACTOR ACTIVATOR FECR-RELATED"/>
    <property type="match status" value="1"/>
</dbReference>
<dbReference type="PANTHER" id="PTHR30273:SF2">
    <property type="entry name" value="PROTEIN FECR"/>
    <property type="match status" value="1"/>
</dbReference>
<keyword evidence="1" id="KW-1133">Transmembrane helix</keyword>
<keyword evidence="1" id="KW-0472">Membrane</keyword>
<gene>
    <name evidence="3" type="ordered locus">Cpin_2094</name>
</gene>
<organism evidence="3 4">
    <name type="scientific">Chitinophaga pinensis (strain ATCC 43595 / DSM 2588 / LMG 13176 / NBRC 15968 / NCIMB 11800 / UQM 2034)</name>
    <dbReference type="NCBI Taxonomy" id="485918"/>
    <lineage>
        <taxon>Bacteria</taxon>
        <taxon>Pseudomonadati</taxon>
        <taxon>Bacteroidota</taxon>
        <taxon>Chitinophagia</taxon>
        <taxon>Chitinophagales</taxon>
        <taxon>Chitinophagaceae</taxon>
        <taxon>Chitinophaga</taxon>
    </lineage>
</organism>
<dbReference type="Proteomes" id="UP000002215">
    <property type="component" value="Chromosome"/>
</dbReference>
<name>A0A979GNI4_CHIPD</name>
<keyword evidence="1" id="KW-0812">Transmembrane</keyword>
<evidence type="ECO:0000313" key="4">
    <source>
        <dbReference type="Proteomes" id="UP000002215"/>
    </source>
</evidence>
<evidence type="ECO:0000259" key="2">
    <source>
        <dbReference type="Pfam" id="PF04773"/>
    </source>
</evidence>
<dbReference type="RefSeq" id="WP_012789763.1">
    <property type="nucleotide sequence ID" value="NC_013132.1"/>
</dbReference>
<feature type="domain" description="FecR protein" evidence="2">
    <location>
        <begin position="177"/>
        <end position="269"/>
    </location>
</feature>
<dbReference type="Gene3D" id="2.60.120.1440">
    <property type="match status" value="1"/>
</dbReference>
<feature type="transmembrane region" description="Helical" evidence="1">
    <location>
        <begin position="89"/>
        <end position="108"/>
    </location>
</feature>
<dbReference type="InterPro" id="IPR006860">
    <property type="entry name" value="FecR"/>
</dbReference>
<dbReference type="OrthoDB" id="629083at2"/>
<dbReference type="EMBL" id="CP001699">
    <property type="protein sequence ID" value="ACU59587.1"/>
    <property type="molecule type" value="Genomic_DNA"/>
</dbReference>
<protein>
    <submittedName>
        <fullName evidence="3">Anti-FecI sigma factor, FecR</fullName>
    </submittedName>
</protein>
<evidence type="ECO:0000313" key="3">
    <source>
        <dbReference type="EMBL" id="ACU59587.1"/>
    </source>
</evidence>
<evidence type="ECO:0000256" key="1">
    <source>
        <dbReference type="SAM" id="Phobius"/>
    </source>
</evidence>
<dbReference type="AlphaFoldDB" id="A0A979GNI4"/>
<dbReference type="GO" id="GO:0016989">
    <property type="term" value="F:sigma factor antagonist activity"/>
    <property type="evidence" value="ECO:0007669"/>
    <property type="project" value="TreeGrafter"/>
</dbReference>
<reference evidence="3 4" key="2">
    <citation type="journal article" date="2010" name="Stand. Genomic Sci.">
        <title>Complete genome sequence of Chitinophaga pinensis type strain (UQM 2034).</title>
        <authorList>
            <person name="Glavina Del Rio T."/>
            <person name="Abt B."/>
            <person name="Spring S."/>
            <person name="Lapidus A."/>
            <person name="Nolan M."/>
            <person name="Tice H."/>
            <person name="Copeland A."/>
            <person name="Cheng J.F."/>
            <person name="Chen F."/>
            <person name="Bruce D."/>
            <person name="Goodwin L."/>
            <person name="Pitluck S."/>
            <person name="Ivanova N."/>
            <person name="Mavromatis K."/>
            <person name="Mikhailova N."/>
            <person name="Pati A."/>
            <person name="Chen A."/>
            <person name="Palaniappan K."/>
            <person name="Land M."/>
            <person name="Hauser L."/>
            <person name="Chang Y.J."/>
            <person name="Jeffries C.D."/>
            <person name="Chain P."/>
            <person name="Saunders E."/>
            <person name="Detter J.C."/>
            <person name="Brettin T."/>
            <person name="Rohde M."/>
            <person name="Goker M."/>
            <person name="Bristow J."/>
            <person name="Eisen J.A."/>
            <person name="Markowitz V."/>
            <person name="Hugenholtz P."/>
            <person name="Kyrpides N.C."/>
            <person name="Klenk H.P."/>
            <person name="Lucas S."/>
        </authorList>
    </citation>
    <scope>NUCLEOTIDE SEQUENCE [LARGE SCALE GENOMIC DNA]</scope>
    <source>
        <strain evidence="4">ATCC 43595 / DSM 2588 / LMG 13176 / NBRC 15968 / NCIMB 11800 / UQM 2034</strain>
    </source>
</reference>
<dbReference type="KEGG" id="cpi:Cpin_2094"/>
<proteinExistence type="predicted"/>
<dbReference type="Pfam" id="PF04773">
    <property type="entry name" value="FecR"/>
    <property type="match status" value="1"/>
</dbReference>
<sequence>MENISPAIETLIISEITGTISQEEKEILDLLIAVHPEVANISKHLHKKLGAVTIPKTDIDAIITSITNEINNVETLPAPSYKNNSRRRWYTIAGTTLAAAAVTAFIWFRPGNTSNIPSPHLDKAFFANNQKAITLTYGTAIKTIMGQGLSINEKGVITTDDGQVFDTEILPGENASVAVPDGGSYQLKLSDGTQIVMNSKTTATFPLIFGNRRNLTLAGEAYIEAAEDATKPFVVYAADTETKALGTAFNINSYKTGNVVVSLLKGKVRVSGGGQEKEITPGNAAIYSEGNIEISPNKKDLLDWAKGKIYLRTTNTQEIEETAARYLDLRIKFDKPITGKLARIAMERNNPEKFLKQFPAGYDLHPGDSTYYLR</sequence>